<sequence length="115" mass="12622">MVVDNDRLSIALTGLNDLTKLAIHPQPTSLRLGMDSEPENLYYALIYYCEIDLIVIKVDFEVTVRIKKPCLDAVAHGGNPQDRANHANHKDLTKGALSVGELNSPRVAPLLCIAD</sequence>
<dbReference type="Proteomes" id="UP000177870">
    <property type="component" value="Chromosome"/>
</dbReference>
<protein>
    <submittedName>
        <fullName evidence="1">Uncharacterized protein</fullName>
    </submittedName>
</protein>
<dbReference type="RefSeq" id="WP_070392849.1">
    <property type="nucleotide sequence ID" value="NZ_CP017599.1"/>
</dbReference>
<evidence type="ECO:0000313" key="1">
    <source>
        <dbReference type="EMBL" id="AOX00388.1"/>
    </source>
</evidence>
<accession>A0A1D8TRW8</accession>
<name>A0A1D8TRW8_9CYAN</name>
<dbReference type="EMBL" id="CP017599">
    <property type="protein sequence ID" value="AOX00388.1"/>
    <property type="molecule type" value="Genomic_DNA"/>
</dbReference>
<reference evidence="2" key="1">
    <citation type="submission" date="2016-10" db="EMBL/GenBank/DDBJ databases">
        <title>Comparative genomics uncovers the prolific and rare metabolic potential of the cyanobacterial genus Moorea.</title>
        <authorList>
            <person name="Leao T."/>
            <person name="Castelao G."/>
            <person name="Korobeynikov A."/>
            <person name="Monroe E.A."/>
            <person name="Podell S."/>
            <person name="Glukhov E."/>
            <person name="Allen E."/>
            <person name="Gerwick W.H."/>
            <person name="Gerwick L."/>
        </authorList>
    </citation>
    <scope>NUCLEOTIDE SEQUENCE [LARGE SCALE GENOMIC DNA]</scope>
    <source>
        <strain evidence="2">PAL-8-15-08-1</strain>
    </source>
</reference>
<dbReference type="AlphaFoldDB" id="A0A1D8TRW8"/>
<proteinExistence type="predicted"/>
<dbReference type="STRING" id="1458985.BJP34_13825"/>
<evidence type="ECO:0000313" key="2">
    <source>
        <dbReference type="Proteomes" id="UP000177870"/>
    </source>
</evidence>
<gene>
    <name evidence="1" type="ORF">BJP34_13825</name>
</gene>
<organism evidence="1 2">
    <name type="scientific">Moorena producens PAL-8-15-08-1</name>
    <dbReference type="NCBI Taxonomy" id="1458985"/>
    <lineage>
        <taxon>Bacteria</taxon>
        <taxon>Bacillati</taxon>
        <taxon>Cyanobacteriota</taxon>
        <taxon>Cyanophyceae</taxon>
        <taxon>Coleofasciculales</taxon>
        <taxon>Coleofasciculaceae</taxon>
        <taxon>Moorena</taxon>
    </lineage>
</organism>
<dbReference type="KEGG" id="mpro:BJP34_13825"/>